<gene>
    <name evidence="3" type="ORF">ACFFGH_11635</name>
</gene>
<dbReference type="Proteomes" id="UP001589896">
    <property type="component" value="Unassembled WGS sequence"/>
</dbReference>
<keyword evidence="4" id="KW-1185">Reference proteome</keyword>
<dbReference type="RefSeq" id="WP_386668391.1">
    <property type="nucleotide sequence ID" value="NZ_JBHLTG010000002.1"/>
</dbReference>
<accession>A0ABV6RNC9</accession>
<dbReference type="InterPro" id="IPR058442">
    <property type="entry name" value="DUF8129"/>
</dbReference>
<protein>
    <recommendedName>
        <fullName evidence="2">DUF8129 domain-containing protein</fullName>
    </recommendedName>
</protein>
<comment type="caution">
    <text evidence="3">The sequence shown here is derived from an EMBL/GenBank/DDBJ whole genome shotgun (WGS) entry which is preliminary data.</text>
</comment>
<dbReference type="Pfam" id="PF26450">
    <property type="entry name" value="DUF8129"/>
    <property type="match status" value="1"/>
</dbReference>
<feature type="domain" description="DUF8129" evidence="2">
    <location>
        <begin position="21"/>
        <end position="76"/>
    </location>
</feature>
<organism evidence="3 4">
    <name type="scientific">Lysobacter korlensis</name>
    <dbReference type="NCBI Taxonomy" id="553636"/>
    <lineage>
        <taxon>Bacteria</taxon>
        <taxon>Pseudomonadati</taxon>
        <taxon>Pseudomonadota</taxon>
        <taxon>Gammaproteobacteria</taxon>
        <taxon>Lysobacterales</taxon>
        <taxon>Lysobacteraceae</taxon>
        <taxon>Lysobacter</taxon>
    </lineage>
</organism>
<reference evidence="3 4" key="1">
    <citation type="submission" date="2024-09" db="EMBL/GenBank/DDBJ databases">
        <authorList>
            <person name="Sun Q."/>
            <person name="Mori K."/>
        </authorList>
    </citation>
    <scope>NUCLEOTIDE SEQUENCE [LARGE SCALE GENOMIC DNA]</scope>
    <source>
        <strain evidence="3 4">KCTC 23076</strain>
    </source>
</reference>
<dbReference type="EMBL" id="JBHLTG010000002">
    <property type="protein sequence ID" value="MFC0678490.1"/>
    <property type="molecule type" value="Genomic_DNA"/>
</dbReference>
<sequence>MSANTSGSENVVPEGGTQDRDQLPLPDFDHIPLGTLPSRIHSLDERALTQLLGWERAHGNRLPVTRVLESRIEQLRNGAEPSGSIPKEMPEMTTTQGGSPVTQATARDHVPEPAKSSPMLPSQPQ</sequence>
<feature type="compositionally biased region" description="Polar residues" evidence="1">
    <location>
        <begin position="92"/>
        <end position="105"/>
    </location>
</feature>
<feature type="region of interest" description="Disordered" evidence="1">
    <location>
        <begin position="1"/>
        <end position="30"/>
    </location>
</feature>
<evidence type="ECO:0000313" key="3">
    <source>
        <dbReference type="EMBL" id="MFC0678490.1"/>
    </source>
</evidence>
<evidence type="ECO:0000259" key="2">
    <source>
        <dbReference type="Pfam" id="PF26450"/>
    </source>
</evidence>
<feature type="compositionally biased region" description="Basic and acidic residues" evidence="1">
    <location>
        <begin position="17"/>
        <end position="30"/>
    </location>
</feature>
<evidence type="ECO:0000313" key="4">
    <source>
        <dbReference type="Proteomes" id="UP001589896"/>
    </source>
</evidence>
<proteinExistence type="predicted"/>
<feature type="region of interest" description="Disordered" evidence="1">
    <location>
        <begin position="75"/>
        <end position="125"/>
    </location>
</feature>
<name>A0ABV6RNC9_9GAMM</name>
<evidence type="ECO:0000256" key="1">
    <source>
        <dbReference type="SAM" id="MobiDB-lite"/>
    </source>
</evidence>